<dbReference type="Proteomes" id="UP000031271">
    <property type="component" value="Chromosome"/>
</dbReference>
<accession>A0A8D3Y280</accession>
<reference evidence="1 3" key="3">
    <citation type="journal article" name="Genome Announc.">
        <title>Complete Genome Sequence of Pseudomonas balearica DSM 6083T.</title>
        <authorList>
            <person name="Bennasar-Figueras A."/>
            <person name="Salva-Serra F."/>
            <person name="Jaen-Luchoro D."/>
            <person name="Segui C."/>
            <person name="Aliaga F."/>
            <person name="Busquets A."/>
            <person name="Gomila M."/>
            <person name="Moore E.R."/>
            <person name="Lalucat J."/>
        </authorList>
    </citation>
    <scope>NUCLEOTIDE SEQUENCE [LARGE SCALE GENOMIC DNA]</scope>
    <source>
        <strain evidence="3">DSM 6083</strain>
        <strain evidence="1">DSM6083</strain>
    </source>
</reference>
<dbReference type="RefSeq" id="WP_052264564.1">
    <property type="nucleotide sequence ID" value="NZ_CP007511.1"/>
</dbReference>
<reference evidence="3" key="1">
    <citation type="submission" date="2014-03" db="EMBL/GenBank/DDBJ databases">
        <title>Complete genome of Pseudomonas balearica DSM 6083T, a sewage water isolate from an enrichment with 2-methylnaphthalene.</title>
        <authorList>
            <person name="Salva-Serra F."/>
            <person name="Jaen-Luchoro D."/>
            <person name="Busquets A."/>
            <person name="Pena A."/>
            <person name="Gomila M."/>
            <person name="Bosch R."/>
            <person name="Nogales B."/>
            <person name="Garcia-Valdes E."/>
            <person name="Lalucat J."/>
            <person name="Bennasar A."/>
        </authorList>
    </citation>
    <scope>NUCLEOTIDE SEQUENCE [LARGE SCALE GENOMIC DNA]</scope>
    <source>
        <strain evidence="3">DSM 6083</strain>
    </source>
</reference>
<dbReference type="GeneID" id="77260679"/>
<gene>
    <name evidence="1" type="ORF">CL52_12275</name>
    <name evidence="2" type="ORF">SAMN05660875_105368</name>
</gene>
<proteinExistence type="predicted"/>
<dbReference type="EMBL" id="FNHO01000005">
    <property type="protein sequence ID" value="SDM52286.1"/>
    <property type="molecule type" value="Genomic_DNA"/>
</dbReference>
<evidence type="ECO:0000313" key="3">
    <source>
        <dbReference type="Proteomes" id="UP000031271"/>
    </source>
</evidence>
<dbReference type="AlphaFoldDB" id="A0A8D3Y280"/>
<dbReference type="EMBL" id="CP007511">
    <property type="protein sequence ID" value="AJE15764.1"/>
    <property type="molecule type" value="Genomic_DNA"/>
</dbReference>
<reference evidence="2 4" key="2">
    <citation type="submission" date="2016-10" db="EMBL/GenBank/DDBJ databases">
        <authorList>
            <person name="Varghese N."/>
            <person name="Submissions S."/>
        </authorList>
    </citation>
    <scope>NUCLEOTIDE SEQUENCE [LARGE SCALE GENOMIC DNA]</scope>
    <source>
        <strain evidence="2 4">DSM 6083</strain>
    </source>
</reference>
<organism evidence="1 3">
    <name type="scientific">Stutzerimonas balearica DSM 6083</name>
    <dbReference type="NCBI Taxonomy" id="1123016"/>
    <lineage>
        <taxon>Bacteria</taxon>
        <taxon>Pseudomonadati</taxon>
        <taxon>Pseudomonadota</taxon>
        <taxon>Gammaproteobacteria</taxon>
        <taxon>Pseudomonadales</taxon>
        <taxon>Pseudomonadaceae</taxon>
        <taxon>Stutzerimonas</taxon>
    </lineage>
</organism>
<name>A0A8D3Y280_9GAMM</name>
<sequence>MDLHIDDFYRDAAAGLLMLYQAFPRKTALYVEDLIGREEPDEFGLPSKRHQSCLGALLWLAEEGYLRFETTIRFEALDQAVLSEKGFLRLSAAAPDADKQLAALPAAIRRIRGNLANQLREALARGDSERIAQLSHQLLHGTAASSSRRPSDIA</sequence>
<keyword evidence="4" id="KW-1185">Reference proteome</keyword>
<evidence type="ECO:0000313" key="1">
    <source>
        <dbReference type="EMBL" id="AJE15764.1"/>
    </source>
</evidence>
<evidence type="ECO:0000313" key="2">
    <source>
        <dbReference type="EMBL" id="SDM52286.1"/>
    </source>
</evidence>
<dbReference type="KEGG" id="pbm:CL52_12275"/>
<evidence type="ECO:0000313" key="4">
    <source>
        <dbReference type="Proteomes" id="UP000182276"/>
    </source>
</evidence>
<protein>
    <submittedName>
        <fullName evidence="1">Uncharacterized protein</fullName>
    </submittedName>
</protein>
<dbReference type="Proteomes" id="UP000182276">
    <property type="component" value="Unassembled WGS sequence"/>
</dbReference>